<evidence type="ECO:0000256" key="1">
    <source>
        <dbReference type="SAM" id="Phobius"/>
    </source>
</evidence>
<protein>
    <submittedName>
        <fullName evidence="2">Uncharacterized protein</fullName>
    </submittedName>
</protein>
<evidence type="ECO:0000313" key="2">
    <source>
        <dbReference type="EMBL" id="KHL24650.1"/>
    </source>
</evidence>
<dbReference type="AlphaFoldDB" id="A0A0B2BXT3"/>
<dbReference type="EMBL" id="JTDN01000002">
    <property type="protein sequence ID" value="KHL24650.1"/>
    <property type="molecule type" value="Genomic_DNA"/>
</dbReference>
<feature type="transmembrane region" description="Helical" evidence="1">
    <location>
        <begin position="12"/>
        <end position="35"/>
    </location>
</feature>
<evidence type="ECO:0000313" key="3">
    <source>
        <dbReference type="Proteomes" id="UP000030988"/>
    </source>
</evidence>
<accession>A0A0B2BXT3</accession>
<name>A0A0B2BXT3_9SPHN</name>
<organism evidence="2 3">
    <name type="scientific">Croceibacterium mercuriale</name>
    <dbReference type="NCBI Taxonomy" id="1572751"/>
    <lineage>
        <taxon>Bacteria</taxon>
        <taxon>Pseudomonadati</taxon>
        <taxon>Pseudomonadota</taxon>
        <taxon>Alphaproteobacteria</taxon>
        <taxon>Sphingomonadales</taxon>
        <taxon>Erythrobacteraceae</taxon>
        <taxon>Croceibacterium</taxon>
    </lineage>
</organism>
<comment type="caution">
    <text evidence="2">The sequence shown here is derived from an EMBL/GenBank/DDBJ whole genome shotgun (WGS) entry which is preliminary data.</text>
</comment>
<reference evidence="2 3" key="1">
    <citation type="submission" date="2014-11" db="EMBL/GenBank/DDBJ databases">
        <title>Draft genome sequence of Kirrobacter mercurialis.</title>
        <authorList>
            <person name="Coil D.A."/>
            <person name="Eisen J.A."/>
        </authorList>
    </citation>
    <scope>NUCLEOTIDE SEQUENCE [LARGE SCALE GENOMIC DNA]</scope>
    <source>
        <strain evidence="2 3">Coronado</strain>
    </source>
</reference>
<keyword evidence="3" id="KW-1185">Reference proteome</keyword>
<proteinExistence type="predicted"/>
<sequence length="87" mass="9630">MSNRHKVQARLGTLALMVVAALIAIAMFYGVSAELEDGIVHHKRGGMSVRTTEPFWFWLDIALQIAIGLFFTGLAILAGFFGVRRRP</sequence>
<keyword evidence="1" id="KW-1133">Transmembrane helix</keyword>
<gene>
    <name evidence="2" type="ORF">PK98_11845</name>
</gene>
<dbReference type="Proteomes" id="UP000030988">
    <property type="component" value="Unassembled WGS sequence"/>
</dbReference>
<feature type="transmembrane region" description="Helical" evidence="1">
    <location>
        <begin position="55"/>
        <end position="83"/>
    </location>
</feature>
<keyword evidence="1" id="KW-0472">Membrane</keyword>
<keyword evidence="1" id="KW-0812">Transmembrane</keyword>